<gene>
    <name evidence="1" type="ORF">MM35RIKEN_09040</name>
</gene>
<dbReference type="Proteomes" id="UP000681343">
    <property type="component" value="Chromosome"/>
</dbReference>
<accession>A0A810PXA1</accession>
<proteinExistence type="predicted"/>
<dbReference type="RefSeq" id="WP_212819675.1">
    <property type="nucleotide sequence ID" value="NZ_AP023415.1"/>
</dbReference>
<sequence length="93" mass="10670">MDKPAFLKKLCEYGIDTNIVCFNDSAKDDVFCVINNHGYTDVFYRERGCEYDRHRFLSQPEALQYLLNKILTIAGICSKNNSFSDELTDSSTV</sequence>
<name>A0A810PXA1_9FIRM</name>
<evidence type="ECO:0000313" key="1">
    <source>
        <dbReference type="EMBL" id="BCK78712.1"/>
    </source>
</evidence>
<organism evidence="1 2">
    <name type="scientific">Vescimonas fastidiosa</name>
    <dbReference type="NCBI Taxonomy" id="2714353"/>
    <lineage>
        <taxon>Bacteria</taxon>
        <taxon>Bacillati</taxon>
        <taxon>Bacillota</taxon>
        <taxon>Clostridia</taxon>
        <taxon>Eubacteriales</taxon>
        <taxon>Oscillospiraceae</taxon>
        <taxon>Vescimonas</taxon>
    </lineage>
</organism>
<dbReference type="EMBL" id="AP023415">
    <property type="protein sequence ID" value="BCK78712.1"/>
    <property type="molecule type" value="Genomic_DNA"/>
</dbReference>
<protein>
    <submittedName>
        <fullName evidence="1">Uncharacterized protein</fullName>
    </submittedName>
</protein>
<reference evidence="1" key="1">
    <citation type="submission" date="2020-09" db="EMBL/GenBank/DDBJ databases">
        <title>New species isolated from human feces.</title>
        <authorList>
            <person name="Kitahara M."/>
            <person name="Shigeno Y."/>
            <person name="Shime M."/>
            <person name="Matsumoto Y."/>
            <person name="Nakamura S."/>
            <person name="Motooka D."/>
            <person name="Fukuoka S."/>
            <person name="Nishikawa H."/>
            <person name="Benno Y."/>
        </authorList>
    </citation>
    <scope>NUCLEOTIDE SEQUENCE</scope>
    <source>
        <strain evidence="1">MM35</strain>
    </source>
</reference>
<dbReference type="AlphaFoldDB" id="A0A810PXA1"/>
<keyword evidence="2" id="KW-1185">Reference proteome</keyword>
<evidence type="ECO:0000313" key="2">
    <source>
        <dbReference type="Proteomes" id="UP000681343"/>
    </source>
</evidence>
<dbReference type="KEGG" id="vfa:MM35RIKEN_09040"/>